<feature type="compositionally biased region" description="Pro residues" evidence="1">
    <location>
        <begin position="117"/>
        <end position="148"/>
    </location>
</feature>
<evidence type="ECO:0000256" key="1">
    <source>
        <dbReference type="SAM" id="MobiDB-lite"/>
    </source>
</evidence>
<organism evidence="2 3">
    <name type="scientific">Thermogemmata fonticola</name>
    <dbReference type="NCBI Taxonomy" id="2755323"/>
    <lineage>
        <taxon>Bacteria</taxon>
        <taxon>Pseudomonadati</taxon>
        <taxon>Planctomycetota</taxon>
        <taxon>Planctomycetia</taxon>
        <taxon>Gemmatales</taxon>
        <taxon>Gemmataceae</taxon>
        <taxon>Thermogemmata</taxon>
    </lineage>
</organism>
<feature type="region of interest" description="Disordered" evidence="1">
    <location>
        <begin position="117"/>
        <end position="159"/>
    </location>
</feature>
<proteinExistence type="predicted"/>
<sequence length="159" mass="17532">MDAIRDFLTTVRQANLVPGNLRALLHILVGRKITRPDGTVVSTGLTWRQTASYLRLLRFEPQLAREVNLDPDTLNIRDRDRFWYTVIAHAQIDSPAAVAEADKLAPLLLQHGYIVGPPPAGLTQTPPRPVPSPTPPPSPTPVQKPKPSSPKTSSRKKKT</sequence>
<evidence type="ECO:0000313" key="2">
    <source>
        <dbReference type="EMBL" id="MBA2225006.1"/>
    </source>
</evidence>
<evidence type="ECO:0000313" key="3">
    <source>
        <dbReference type="Proteomes" id="UP000542342"/>
    </source>
</evidence>
<reference evidence="2 3" key="1">
    <citation type="submission" date="2020-07" db="EMBL/GenBank/DDBJ databases">
        <title>Thermogemmata thermophila gen. nov., sp. nov., a novel moderate thermophilic planctomycete from a Kamchatka hot spring.</title>
        <authorList>
            <person name="Elcheninov A.G."/>
            <person name="Podosokorskaya O.A."/>
            <person name="Kovaleva O.L."/>
            <person name="Novikov A."/>
            <person name="Bonch-Osmolovskaya E.A."/>
            <person name="Toshchakov S.V."/>
            <person name="Kublanov I.V."/>
        </authorList>
    </citation>
    <scope>NUCLEOTIDE SEQUENCE [LARGE SCALE GENOMIC DNA]</scope>
    <source>
        <strain evidence="2 3">2918</strain>
    </source>
</reference>
<dbReference type="RefSeq" id="WP_194536413.1">
    <property type="nucleotide sequence ID" value="NZ_JACEFB010000001.1"/>
</dbReference>
<name>A0A7V9AAE0_9BACT</name>
<dbReference type="Proteomes" id="UP000542342">
    <property type="component" value="Unassembled WGS sequence"/>
</dbReference>
<accession>A0A7V9AAE0</accession>
<dbReference type="EMBL" id="JACEFB010000001">
    <property type="protein sequence ID" value="MBA2225006.1"/>
    <property type="molecule type" value="Genomic_DNA"/>
</dbReference>
<keyword evidence="3" id="KW-1185">Reference proteome</keyword>
<protein>
    <submittedName>
        <fullName evidence="2">Uncharacterized protein</fullName>
    </submittedName>
</protein>
<comment type="caution">
    <text evidence="2">The sequence shown here is derived from an EMBL/GenBank/DDBJ whole genome shotgun (WGS) entry which is preliminary data.</text>
</comment>
<gene>
    <name evidence="2" type="ORF">H0921_02400</name>
</gene>
<dbReference type="AlphaFoldDB" id="A0A7V9AAE0"/>